<dbReference type="AlphaFoldDB" id="A0AAW1AG84"/>
<accession>A0AAW1AG84</accession>
<keyword evidence="3" id="KW-1185">Reference proteome</keyword>
<evidence type="ECO:0000313" key="3">
    <source>
        <dbReference type="Proteomes" id="UP001432146"/>
    </source>
</evidence>
<feature type="compositionally biased region" description="Acidic residues" evidence="1">
    <location>
        <begin position="42"/>
        <end position="53"/>
    </location>
</feature>
<name>A0AAW1AG84_9HYME</name>
<sequence>MMLNQGMTNLLKQQHQGKQRDSDDITNNDETTEKLPSSETVDTNESEEVENNESELAQTFVKNKRIS</sequence>
<dbReference type="EMBL" id="JAWNGG020000016">
    <property type="protein sequence ID" value="KAK9308868.1"/>
    <property type="molecule type" value="Genomic_DNA"/>
</dbReference>
<organism evidence="2 3">
    <name type="scientific">Tetragonisca angustula</name>
    <dbReference type="NCBI Taxonomy" id="166442"/>
    <lineage>
        <taxon>Eukaryota</taxon>
        <taxon>Metazoa</taxon>
        <taxon>Ecdysozoa</taxon>
        <taxon>Arthropoda</taxon>
        <taxon>Hexapoda</taxon>
        <taxon>Insecta</taxon>
        <taxon>Pterygota</taxon>
        <taxon>Neoptera</taxon>
        <taxon>Endopterygota</taxon>
        <taxon>Hymenoptera</taxon>
        <taxon>Apocrita</taxon>
        <taxon>Aculeata</taxon>
        <taxon>Apoidea</taxon>
        <taxon>Anthophila</taxon>
        <taxon>Apidae</taxon>
        <taxon>Tetragonisca</taxon>
    </lineage>
</organism>
<proteinExistence type="predicted"/>
<evidence type="ECO:0000313" key="2">
    <source>
        <dbReference type="EMBL" id="KAK9308868.1"/>
    </source>
</evidence>
<feature type="compositionally biased region" description="Polar residues" evidence="1">
    <location>
        <begin position="1"/>
        <end position="16"/>
    </location>
</feature>
<dbReference type="Proteomes" id="UP001432146">
    <property type="component" value="Unassembled WGS sequence"/>
</dbReference>
<evidence type="ECO:0000256" key="1">
    <source>
        <dbReference type="SAM" id="MobiDB-lite"/>
    </source>
</evidence>
<protein>
    <submittedName>
        <fullName evidence="2">Uncharacterized protein</fullName>
    </submittedName>
</protein>
<feature type="region of interest" description="Disordered" evidence="1">
    <location>
        <begin position="1"/>
        <end position="67"/>
    </location>
</feature>
<comment type="caution">
    <text evidence="2">The sequence shown here is derived from an EMBL/GenBank/DDBJ whole genome shotgun (WGS) entry which is preliminary data.</text>
</comment>
<gene>
    <name evidence="2" type="ORF">QLX08_001283</name>
</gene>
<reference evidence="2 3" key="1">
    <citation type="submission" date="2024-05" db="EMBL/GenBank/DDBJ databases">
        <title>The nuclear and mitochondrial genome assemblies of Tetragonisca angustula (Apidae: Meliponini), a tiny yet remarkable pollinator in the Neotropics.</title>
        <authorList>
            <person name="Ferrari R."/>
            <person name="Ricardo P.C."/>
            <person name="Dias F.C."/>
            <person name="Araujo N.S."/>
            <person name="Soares D.O."/>
            <person name="Zhou Q.-S."/>
            <person name="Zhu C.-D."/>
            <person name="Coutinho L."/>
            <person name="Airas M.C."/>
            <person name="Batista T.M."/>
        </authorList>
    </citation>
    <scope>NUCLEOTIDE SEQUENCE [LARGE SCALE GENOMIC DNA]</scope>
    <source>
        <strain evidence="2">ASF017062</strain>
        <tissue evidence="2">Abdomen</tissue>
    </source>
</reference>